<proteinExistence type="inferred from homology"/>
<dbReference type="AlphaFoldDB" id="A0A4Z1DYX2"/>
<protein>
    <recommendedName>
        <fullName evidence="1">UPF0342 protein E5S68_03965</fullName>
    </recommendedName>
</protein>
<comment type="similarity">
    <text evidence="1">Belongs to the UPF0342 family.</text>
</comment>
<accession>A0A4Z1DYX2</accession>
<keyword evidence="3" id="KW-1185">Reference proteome</keyword>
<dbReference type="Gene3D" id="1.20.1500.10">
    <property type="entry name" value="YheA/YmcA-like"/>
    <property type="match status" value="1"/>
</dbReference>
<comment type="caution">
    <text evidence="2">The sequence shown here is derived from an EMBL/GenBank/DDBJ whole genome shotgun (WGS) entry which is preliminary data.</text>
</comment>
<evidence type="ECO:0000313" key="3">
    <source>
        <dbReference type="Proteomes" id="UP000297986"/>
    </source>
</evidence>
<dbReference type="NCBIfam" id="NF010209">
    <property type="entry name" value="PRK13676.1-1"/>
    <property type="match status" value="1"/>
</dbReference>
<organism evidence="2 3">
    <name type="scientific">Streptococcus rubneri</name>
    <dbReference type="NCBI Taxonomy" id="1234680"/>
    <lineage>
        <taxon>Bacteria</taxon>
        <taxon>Bacillati</taxon>
        <taxon>Bacillota</taxon>
        <taxon>Bacilli</taxon>
        <taxon>Lactobacillales</taxon>
        <taxon>Streptococcaceae</taxon>
        <taxon>Streptococcus</taxon>
    </lineage>
</organism>
<dbReference type="Proteomes" id="UP000297986">
    <property type="component" value="Unassembled WGS sequence"/>
</dbReference>
<evidence type="ECO:0000313" key="2">
    <source>
        <dbReference type="EMBL" id="TGN92104.1"/>
    </source>
</evidence>
<name>A0A4Z1DYX2_9STRE</name>
<evidence type="ECO:0000256" key="1">
    <source>
        <dbReference type="HAMAP-Rule" id="MF_01526"/>
    </source>
</evidence>
<dbReference type="InterPro" id="IPR023378">
    <property type="entry name" value="YheA/YmcA-like_dom_sf"/>
</dbReference>
<dbReference type="EMBL" id="SRRP01000001">
    <property type="protein sequence ID" value="TGN92104.1"/>
    <property type="molecule type" value="Genomic_DNA"/>
</dbReference>
<dbReference type="InterPro" id="IPR010368">
    <property type="entry name" value="Com_YlbF"/>
</dbReference>
<dbReference type="Pfam" id="PF06133">
    <property type="entry name" value="Com_YlbF"/>
    <property type="match status" value="1"/>
</dbReference>
<dbReference type="HAMAP" id="MF_01526">
    <property type="entry name" value="UPF0342"/>
    <property type="match status" value="1"/>
</dbReference>
<dbReference type="OrthoDB" id="9811402at2"/>
<reference evidence="2 3" key="1">
    <citation type="submission" date="2019-04" db="EMBL/GenBank/DDBJ databases">
        <title>Genome sequencing of Streptococcus rubneri DSM 26920(T).</title>
        <authorList>
            <person name="Kook J.-K."/>
            <person name="Park S.-N."/>
            <person name="Lim Y.K."/>
        </authorList>
    </citation>
    <scope>NUCLEOTIDE SEQUENCE [LARGE SCALE GENOMIC DNA]</scope>
    <source>
        <strain evidence="2 3">DSM 26920</strain>
    </source>
</reference>
<dbReference type="SUPFAM" id="SSF158622">
    <property type="entry name" value="YheA/YmcA-like"/>
    <property type="match status" value="1"/>
</dbReference>
<sequence length="112" mass="12617">MSNIYDLANELSRGLRDLPEYKAVVSSKEAIDTDPTAKALFDDYLAFQHELQAVIQSGQMPSADQQTKIQEFAGKIQGNSVVNEFFAKQQQLSVYIGDLEKIIFDPIEDLFK</sequence>
<gene>
    <name evidence="2" type="ORF">E5S68_03965</name>
</gene>
<dbReference type="RefSeq" id="WP_135782433.1">
    <property type="nucleotide sequence ID" value="NZ_JASHFX010000001.1"/>
</dbReference>